<evidence type="ECO:0000313" key="2">
    <source>
        <dbReference type="Proteomes" id="UP000002812"/>
    </source>
</evidence>
<gene>
    <name evidence="1" type="ORF">Ao3042_06101</name>
</gene>
<protein>
    <submittedName>
        <fullName evidence="1">Uncharacterized protein</fullName>
    </submittedName>
</protein>
<dbReference type="OrthoDB" id="3796275at2759"/>
<accession>I8TU13</accession>
<dbReference type="Proteomes" id="UP000002812">
    <property type="component" value="Unassembled WGS sequence"/>
</dbReference>
<reference evidence="2" key="2">
    <citation type="submission" date="2012-06" db="EMBL/GenBank/DDBJ databases">
        <title>Comparative genomic analyses of Aspergillus oryzae 3.042 and A. oryzae RIB40 for soy-sauce fermentation.</title>
        <authorList>
            <person name="Zhao G."/>
            <person name="Hou L."/>
            <person name="Wang C."/>
            <person name="Cao X."/>
        </authorList>
    </citation>
    <scope>NUCLEOTIDE SEQUENCE [LARGE SCALE GENOMIC DNA]</scope>
    <source>
        <strain evidence="2">3.042</strain>
    </source>
</reference>
<proteinExistence type="predicted"/>
<dbReference type="EMBL" id="AKHY01000146">
    <property type="protein sequence ID" value="EIT77593.1"/>
    <property type="molecule type" value="Genomic_DNA"/>
</dbReference>
<comment type="caution">
    <text evidence="1">The sequence shown here is derived from an EMBL/GenBank/DDBJ whole genome shotgun (WGS) entry which is preliminary data.</text>
</comment>
<organism evidence="1 2">
    <name type="scientific">Aspergillus oryzae (strain 3.042)</name>
    <name type="common">Yellow koji mold</name>
    <dbReference type="NCBI Taxonomy" id="1160506"/>
    <lineage>
        <taxon>Eukaryota</taxon>
        <taxon>Fungi</taxon>
        <taxon>Dikarya</taxon>
        <taxon>Ascomycota</taxon>
        <taxon>Pezizomycotina</taxon>
        <taxon>Eurotiomycetes</taxon>
        <taxon>Eurotiomycetidae</taxon>
        <taxon>Eurotiales</taxon>
        <taxon>Aspergillaceae</taxon>
        <taxon>Aspergillus</taxon>
        <taxon>Aspergillus subgen. Circumdati</taxon>
    </lineage>
</organism>
<sequence>MTTAGNNAHHFPHPHKRHSLNLIVSYPLTRCRCHWDSFELEARRHFRSVGFSNKVLDYAPAKEDDHEFHIKKEQLLCGDEHSVVARFGQNVGHVMTSVLRGGVGTKLRFGDYKCVKPHHSSHCPIDY</sequence>
<dbReference type="AlphaFoldDB" id="I8TU13"/>
<evidence type="ECO:0000313" key="1">
    <source>
        <dbReference type="EMBL" id="EIT77593.1"/>
    </source>
</evidence>
<reference evidence="1 2" key="1">
    <citation type="journal article" date="2012" name="Eukaryot. Cell">
        <title>Draft genome sequence of Aspergillus oryzae strain 3.042.</title>
        <authorList>
            <person name="Zhao G."/>
            <person name="Yao Y."/>
            <person name="Qi W."/>
            <person name="Wang C."/>
            <person name="Hou L."/>
            <person name="Zeng B."/>
            <person name="Cao X."/>
        </authorList>
    </citation>
    <scope>NUCLEOTIDE SEQUENCE [LARGE SCALE GENOMIC DNA]</scope>
    <source>
        <strain evidence="1 2">3.042</strain>
    </source>
</reference>
<dbReference type="HOGENOM" id="CLU_1970069_0_0_1"/>
<name>I8TU13_ASPO3</name>